<comment type="pathway">
    <text evidence="4">Purine metabolism; AMP biosynthesis via salvage pathway; AMP from adenine: step 1/1.</text>
</comment>
<comment type="subcellular location">
    <subcellularLocation>
        <location evidence="3">Cytoplasm</location>
    </subcellularLocation>
</comment>
<dbReference type="InterPro" id="IPR050054">
    <property type="entry name" value="UPRTase/APRTase"/>
</dbReference>
<dbReference type="CDD" id="cd06223">
    <property type="entry name" value="PRTases_typeI"/>
    <property type="match status" value="1"/>
</dbReference>
<evidence type="ECO:0000256" key="7">
    <source>
        <dbReference type="ARBA" id="ARBA00011893"/>
    </source>
</evidence>
<dbReference type="GO" id="GO:0003999">
    <property type="term" value="F:adenine phosphoribosyltransferase activity"/>
    <property type="evidence" value="ECO:0007669"/>
    <property type="project" value="UniProtKB-EC"/>
</dbReference>
<dbReference type="GO" id="GO:0005737">
    <property type="term" value="C:cytoplasm"/>
    <property type="evidence" value="ECO:0007669"/>
    <property type="project" value="UniProtKB-SubCell"/>
</dbReference>
<feature type="region of interest" description="Disordered" evidence="12">
    <location>
        <begin position="57"/>
        <end position="124"/>
    </location>
</feature>
<feature type="domain" description="Phosphoribosyltransferase" evidence="13">
    <location>
        <begin position="170"/>
        <end position="264"/>
    </location>
</feature>
<dbReference type="FunFam" id="3.40.50.2020:FF:000004">
    <property type="entry name" value="Adenine phosphoribosyltransferase"/>
    <property type="match status" value="1"/>
</dbReference>
<organism evidence="14 15">
    <name type="scientific">Epicoccum nigrum</name>
    <name type="common">Soil fungus</name>
    <name type="synonym">Epicoccum purpurascens</name>
    <dbReference type="NCBI Taxonomy" id="105696"/>
    <lineage>
        <taxon>Eukaryota</taxon>
        <taxon>Fungi</taxon>
        <taxon>Dikarya</taxon>
        <taxon>Ascomycota</taxon>
        <taxon>Pezizomycotina</taxon>
        <taxon>Dothideomycetes</taxon>
        <taxon>Pleosporomycetidae</taxon>
        <taxon>Pleosporales</taxon>
        <taxon>Pleosporineae</taxon>
        <taxon>Didymellaceae</taxon>
        <taxon>Epicoccum</taxon>
    </lineage>
</organism>
<comment type="function">
    <text evidence="2">Catalyzes a salvage reaction resulting in the formation of AMP, that is energically less costly than de novo synthesis.</text>
</comment>
<protein>
    <recommendedName>
        <fullName evidence="7">adenine phosphoribosyltransferase</fullName>
        <ecNumber evidence="7">2.4.2.7</ecNumber>
    </recommendedName>
</protein>
<comment type="subunit">
    <text evidence="6">Homodimer.</text>
</comment>
<dbReference type="Proteomes" id="UP000193240">
    <property type="component" value="Unassembled WGS sequence"/>
</dbReference>
<dbReference type="PANTHER" id="PTHR32315">
    <property type="entry name" value="ADENINE PHOSPHORIBOSYLTRANSFERASE"/>
    <property type="match status" value="1"/>
</dbReference>
<dbReference type="GO" id="GO:0044209">
    <property type="term" value="P:AMP salvage"/>
    <property type="evidence" value="ECO:0007669"/>
    <property type="project" value="TreeGrafter"/>
</dbReference>
<keyword evidence="15" id="KW-1185">Reference proteome</keyword>
<dbReference type="GO" id="GO:0006168">
    <property type="term" value="P:adenine salvage"/>
    <property type="evidence" value="ECO:0007669"/>
    <property type="project" value="TreeGrafter"/>
</dbReference>
<dbReference type="STRING" id="105696.A0A1Y2MA26"/>
<dbReference type="AlphaFoldDB" id="A0A1Y2MA26"/>
<dbReference type="Gene3D" id="3.40.50.2020">
    <property type="match status" value="1"/>
</dbReference>
<dbReference type="NCBIfam" id="NF002636">
    <property type="entry name" value="PRK02304.1-5"/>
    <property type="match status" value="1"/>
</dbReference>
<keyword evidence="11" id="KW-0660">Purine salvage</keyword>
<evidence type="ECO:0000313" key="15">
    <source>
        <dbReference type="Proteomes" id="UP000193240"/>
    </source>
</evidence>
<sequence length="315" mass="33701">MHSALCGVNGRSAPAFPAKTQSLYPTKLAQGPRSTNSSFSFSCSDILSLRMRLPVQPTAPISTTPSPSAAMSAPNDSPAHHSHPVNSTTPADPPVAGEATAAHPPAGKPDPTLESNASQGRLAAAGASASSELASLKVKLKGALRQFPDFPEPGILFEDILPIFADPSLFEALVHALELHIKQTFAEKPDVIVGLDARGFLFGPTLALRLGAAFVPVRKRGKLPGPCETAEYMKEYGADFFQMQADAVKPGQKVLIVDDIIATGECGPFIPSLLGQYADYITRWLRICCGYPRREARRQGHRIRLHPRARLPQGP</sequence>
<dbReference type="PANTHER" id="PTHR32315:SF3">
    <property type="entry name" value="ADENINE PHOSPHORIBOSYLTRANSFERASE"/>
    <property type="match status" value="1"/>
</dbReference>
<dbReference type="Pfam" id="PF00156">
    <property type="entry name" value="Pribosyltran"/>
    <property type="match status" value="1"/>
</dbReference>
<evidence type="ECO:0000313" key="14">
    <source>
        <dbReference type="EMBL" id="OSS52327.1"/>
    </source>
</evidence>
<evidence type="ECO:0000256" key="6">
    <source>
        <dbReference type="ARBA" id="ARBA00011738"/>
    </source>
</evidence>
<gene>
    <name evidence="14" type="ORF">B5807_02362</name>
</gene>
<evidence type="ECO:0000256" key="2">
    <source>
        <dbReference type="ARBA" id="ARBA00003968"/>
    </source>
</evidence>
<dbReference type="SUPFAM" id="SSF53271">
    <property type="entry name" value="PRTase-like"/>
    <property type="match status" value="1"/>
</dbReference>
<dbReference type="GO" id="GO:0016208">
    <property type="term" value="F:AMP binding"/>
    <property type="evidence" value="ECO:0007669"/>
    <property type="project" value="TreeGrafter"/>
</dbReference>
<evidence type="ECO:0000259" key="13">
    <source>
        <dbReference type="Pfam" id="PF00156"/>
    </source>
</evidence>
<dbReference type="InParanoid" id="A0A1Y2MA26"/>
<dbReference type="EC" id="2.4.2.7" evidence="7"/>
<evidence type="ECO:0000256" key="8">
    <source>
        <dbReference type="ARBA" id="ARBA00022490"/>
    </source>
</evidence>
<keyword evidence="10" id="KW-0808">Transferase</keyword>
<name>A0A1Y2MA26_EPING</name>
<evidence type="ECO:0000256" key="4">
    <source>
        <dbReference type="ARBA" id="ARBA00004659"/>
    </source>
</evidence>
<evidence type="ECO:0000256" key="5">
    <source>
        <dbReference type="ARBA" id="ARBA00008391"/>
    </source>
</evidence>
<accession>A0A1Y2MA26</accession>
<dbReference type="GO" id="GO:0006166">
    <property type="term" value="P:purine ribonucleoside salvage"/>
    <property type="evidence" value="ECO:0007669"/>
    <property type="project" value="UniProtKB-KW"/>
</dbReference>
<keyword evidence="8" id="KW-0963">Cytoplasm</keyword>
<dbReference type="InterPro" id="IPR029057">
    <property type="entry name" value="PRTase-like"/>
</dbReference>
<comment type="similarity">
    <text evidence="5">Belongs to the purine/pyrimidine phosphoribosyltransferase family.</text>
</comment>
<dbReference type="GO" id="GO:0002055">
    <property type="term" value="F:adenine binding"/>
    <property type="evidence" value="ECO:0007669"/>
    <property type="project" value="TreeGrafter"/>
</dbReference>
<keyword evidence="9" id="KW-0328">Glycosyltransferase</keyword>
<proteinExistence type="inferred from homology"/>
<dbReference type="InterPro" id="IPR000836">
    <property type="entry name" value="PRTase_dom"/>
</dbReference>
<evidence type="ECO:0000256" key="9">
    <source>
        <dbReference type="ARBA" id="ARBA00022676"/>
    </source>
</evidence>
<evidence type="ECO:0000256" key="12">
    <source>
        <dbReference type="SAM" id="MobiDB-lite"/>
    </source>
</evidence>
<comment type="catalytic activity">
    <reaction evidence="1">
        <text>AMP + diphosphate = 5-phospho-alpha-D-ribose 1-diphosphate + adenine</text>
        <dbReference type="Rhea" id="RHEA:16609"/>
        <dbReference type="ChEBI" id="CHEBI:16708"/>
        <dbReference type="ChEBI" id="CHEBI:33019"/>
        <dbReference type="ChEBI" id="CHEBI:58017"/>
        <dbReference type="ChEBI" id="CHEBI:456215"/>
        <dbReference type="EC" id="2.4.2.7"/>
    </reaction>
</comment>
<feature type="compositionally biased region" description="Low complexity" evidence="12">
    <location>
        <begin position="58"/>
        <end position="77"/>
    </location>
</feature>
<evidence type="ECO:0000256" key="10">
    <source>
        <dbReference type="ARBA" id="ARBA00022679"/>
    </source>
</evidence>
<evidence type="ECO:0000256" key="11">
    <source>
        <dbReference type="ARBA" id="ARBA00022726"/>
    </source>
</evidence>
<evidence type="ECO:0000256" key="3">
    <source>
        <dbReference type="ARBA" id="ARBA00004496"/>
    </source>
</evidence>
<evidence type="ECO:0000256" key="1">
    <source>
        <dbReference type="ARBA" id="ARBA00000868"/>
    </source>
</evidence>
<reference evidence="14 15" key="1">
    <citation type="journal article" date="2017" name="Genome Announc.">
        <title>Genome sequence of the saprophytic ascomycete Epicoccum nigrum ICMP 19927 strain isolated from New Zealand.</title>
        <authorList>
            <person name="Fokin M."/>
            <person name="Fleetwood D."/>
            <person name="Weir B.S."/>
            <person name="Villas-Boas S.G."/>
        </authorList>
    </citation>
    <scope>NUCLEOTIDE SEQUENCE [LARGE SCALE GENOMIC DNA]</scope>
    <source>
        <strain evidence="14 15">ICMP 19927</strain>
    </source>
</reference>
<dbReference type="EMBL" id="KZ107839">
    <property type="protein sequence ID" value="OSS52327.1"/>
    <property type="molecule type" value="Genomic_DNA"/>
</dbReference>